<dbReference type="Proteomes" id="UP000009096">
    <property type="component" value="Chromosome 3"/>
</dbReference>
<dbReference type="KEGG" id="fvr:FVEG_05649"/>
<protein>
    <submittedName>
        <fullName evidence="1">Uncharacterized protein</fullName>
    </submittedName>
</protein>
<keyword evidence="2" id="KW-1185">Reference proteome</keyword>
<organism evidence="1 2">
    <name type="scientific">Gibberella moniliformis (strain M3125 / FGSC 7600)</name>
    <name type="common">Maize ear and stalk rot fungus</name>
    <name type="synonym">Fusarium verticillioides</name>
    <dbReference type="NCBI Taxonomy" id="334819"/>
    <lineage>
        <taxon>Eukaryota</taxon>
        <taxon>Fungi</taxon>
        <taxon>Dikarya</taxon>
        <taxon>Ascomycota</taxon>
        <taxon>Pezizomycotina</taxon>
        <taxon>Sordariomycetes</taxon>
        <taxon>Hypocreomycetidae</taxon>
        <taxon>Hypocreales</taxon>
        <taxon>Nectriaceae</taxon>
        <taxon>Fusarium</taxon>
        <taxon>Fusarium fujikuroi species complex</taxon>
    </lineage>
</organism>
<dbReference type="HOGENOM" id="CLU_3384858_0_0_1"/>
<sequence>MSALGSWFLVPASDLSVFVVKGPHLDAEGVRHK</sequence>
<dbReference type="GeneID" id="30063627"/>
<dbReference type="AlphaFoldDB" id="W7MAX5"/>
<dbReference type="VEuPathDB" id="FungiDB:FVEG_05649"/>
<gene>
    <name evidence="1" type="ORF">FVEG_05649</name>
</gene>
<evidence type="ECO:0000313" key="1">
    <source>
        <dbReference type="EMBL" id="EWG44639.1"/>
    </source>
</evidence>
<dbReference type="RefSeq" id="XP_018750830.1">
    <property type="nucleotide sequence ID" value="XM_018893895.1"/>
</dbReference>
<proteinExistence type="predicted"/>
<reference evidence="1 2" key="1">
    <citation type="journal article" date="2010" name="Nature">
        <title>Comparative genomics reveals mobile pathogenicity chromosomes in Fusarium.</title>
        <authorList>
            <person name="Ma L.J."/>
            <person name="van der Does H.C."/>
            <person name="Borkovich K.A."/>
            <person name="Coleman J.J."/>
            <person name="Daboussi M.J."/>
            <person name="Di Pietro A."/>
            <person name="Dufresne M."/>
            <person name="Freitag M."/>
            <person name="Grabherr M."/>
            <person name="Henrissat B."/>
            <person name="Houterman P.M."/>
            <person name="Kang S."/>
            <person name="Shim W.B."/>
            <person name="Woloshuk C."/>
            <person name="Xie X."/>
            <person name="Xu J.R."/>
            <person name="Antoniw J."/>
            <person name="Baker S.E."/>
            <person name="Bluhm B.H."/>
            <person name="Breakspear A."/>
            <person name="Brown D.W."/>
            <person name="Butchko R.A."/>
            <person name="Chapman S."/>
            <person name="Coulson R."/>
            <person name="Coutinho P.M."/>
            <person name="Danchin E.G."/>
            <person name="Diener A."/>
            <person name="Gale L.R."/>
            <person name="Gardiner D.M."/>
            <person name="Goff S."/>
            <person name="Hammond-Kosack K.E."/>
            <person name="Hilburn K."/>
            <person name="Hua-Van A."/>
            <person name="Jonkers W."/>
            <person name="Kazan K."/>
            <person name="Kodira C.D."/>
            <person name="Koehrsen M."/>
            <person name="Kumar L."/>
            <person name="Lee Y.H."/>
            <person name="Li L."/>
            <person name="Manners J.M."/>
            <person name="Miranda-Saavedra D."/>
            <person name="Mukherjee M."/>
            <person name="Park G."/>
            <person name="Park J."/>
            <person name="Park S.Y."/>
            <person name="Proctor R.H."/>
            <person name="Regev A."/>
            <person name="Ruiz-Roldan M.C."/>
            <person name="Sain D."/>
            <person name="Sakthikumar S."/>
            <person name="Sykes S."/>
            <person name="Schwartz D.C."/>
            <person name="Turgeon B.G."/>
            <person name="Wapinski I."/>
            <person name="Yoder O."/>
            <person name="Young S."/>
            <person name="Zeng Q."/>
            <person name="Zhou S."/>
            <person name="Galagan J."/>
            <person name="Cuomo C.A."/>
            <person name="Kistler H.C."/>
            <person name="Rep M."/>
        </authorList>
    </citation>
    <scope>NUCLEOTIDE SEQUENCE [LARGE SCALE GENOMIC DNA]</scope>
    <source>
        <strain evidence="2">M3125 / FGSC 7600</strain>
    </source>
</reference>
<accession>W7MAX5</accession>
<evidence type="ECO:0000313" key="2">
    <source>
        <dbReference type="Proteomes" id="UP000009096"/>
    </source>
</evidence>
<dbReference type="EMBL" id="DS022247">
    <property type="protein sequence ID" value="EWG44639.1"/>
    <property type="molecule type" value="Genomic_DNA"/>
</dbReference>
<name>W7MAX5_GIBM7</name>